<evidence type="ECO:0000313" key="1">
    <source>
        <dbReference type="EMBL" id="GAG86032.1"/>
    </source>
</evidence>
<organism evidence="1">
    <name type="scientific">marine sediment metagenome</name>
    <dbReference type="NCBI Taxonomy" id="412755"/>
    <lineage>
        <taxon>unclassified sequences</taxon>
        <taxon>metagenomes</taxon>
        <taxon>ecological metagenomes</taxon>
    </lineage>
</organism>
<name>X1BY47_9ZZZZ</name>
<dbReference type="EMBL" id="BART01012843">
    <property type="protein sequence ID" value="GAG86032.1"/>
    <property type="molecule type" value="Genomic_DNA"/>
</dbReference>
<reference evidence="1" key="1">
    <citation type="journal article" date="2014" name="Front. Microbiol.">
        <title>High frequency of phylogenetically diverse reductive dehalogenase-homologous genes in deep subseafloor sedimentary metagenomes.</title>
        <authorList>
            <person name="Kawai M."/>
            <person name="Futagami T."/>
            <person name="Toyoda A."/>
            <person name="Takaki Y."/>
            <person name="Nishi S."/>
            <person name="Hori S."/>
            <person name="Arai W."/>
            <person name="Tsubouchi T."/>
            <person name="Morono Y."/>
            <person name="Uchiyama I."/>
            <person name="Ito T."/>
            <person name="Fujiyama A."/>
            <person name="Inagaki F."/>
            <person name="Takami H."/>
        </authorList>
    </citation>
    <scope>NUCLEOTIDE SEQUENCE</scope>
    <source>
        <strain evidence="1">Expedition CK06-06</strain>
    </source>
</reference>
<protein>
    <submittedName>
        <fullName evidence="1">Uncharacterized protein</fullName>
    </submittedName>
</protein>
<accession>X1BY47</accession>
<sequence length="54" mass="6416">MDKKQEPSGWWSAIRIIVRDGHVYAETTQDRRPLAFFSYTPEQIIQAVVDLHEW</sequence>
<comment type="caution">
    <text evidence="1">The sequence shown here is derived from an EMBL/GenBank/DDBJ whole genome shotgun (WGS) entry which is preliminary data.</text>
</comment>
<proteinExistence type="predicted"/>
<dbReference type="AlphaFoldDB" id="X1BY47"/>
<feature type="non-terminal residue" evidence="1">
    <location>
        <position position="54"/>
    </location>
</feature>
<gene>
    <name evidence="1" type="ORF">S01H4_26576</name>
</gene>